<dbReference type="SUPFAM" id="SSF51735">
    <property type="entry name" value="NAD(P)-binding Rossmann-fold domains"/>
    <property type="match status" value="1"/>
</dbReference>
<dbReference type="EMBL" id="MU032348">
    <property type="protein sequence ID" value="KAF3764762.1"/>
    <property type="molecule type" value="Genomic_DNA"/>
</dbReference>
<sequence>MFNPEINFHPTFTTPSRPLTWLITGCSSGLGLALARQVQASGHTVIATSRNPSRTPELVEEITKGASAGSPGRWITLDVDDPHAGKVIADLEAEGVAIDVLCNNAGYSIHHTVEQFTEDEIRAQFETVFFGPYRLMRAVLPGMRRRRFGVVVNMSTGASLEGRDSMGIYAASKAAMDGLTKVLAKEVAAFNIRTHTILLGAFRTDMGNRARVGSATLAEDYKGSLVDQTLQFMTTGKFVGDGDPKKAARAIYQLVAGEGLGAGKEAELLMPLGRDMEARVQLCRNRLDHCWEVFGDIAMNVRADS</sequence>
<protein>
    <submittedName>
        <fullName evidence="2">NAD(P)-binding protein</fullName>
    </submittedName>
</protein>
<dbReference type="InterPro" id="IPR002347">
    <property type="entry name" value="SDR_fam"/>
</dbReference>
<dbReference type="Gene3D" id="3.40.50.720">
    <property type="entry name" value="NAD(P)-binding Rossmann-like Domain"/>
    <property type="match status" value="1"/>
</dbReference>
<dbReference type="RefSeq" id="XP_040775723.1">
    <property type="nucleotide sequence ID" value="XM_040921542.1"/>
</dbReference>
<name>A0A9P5CNW6_CRYP1</name>
<organism evidence="2 3">
    <name type="scientific">Cryphonectria parasitica (strain ATCC 38755 / EP155)</name>
    <dbReference type="NCBI Taxonomy" id="660469"/>
    <lineage>
        <taxon>Eukaryota</taxon>
        <taxon>Fungi</taxon>
        <taxon>Dikarya</taxon>
        <taxon>Ascomycota</taxon>
        <taxon>Pezizomycotina</taxon>
        <taxon>Sordariomycetes</taxon>
        <taxon>Sordariomycetidae</taxon>
        <taxon>Diaporthales</taxon>
        <taxon>Cryphonectriaceae</taxon>
        <taxon>Cryphonectria-Endothia species complex</taxon>
        <taxon>Cryphonectria</taxon>
    </lineage>
</organism>
<evidence type="ECO:0000256" key="1">
    <source>
        <dbReference type="RuleBase" id="RU000363"/>
    </source>
</evidence>
<gene>
    <name evidence="2" type="ORF">M406DRAFT_340303</name>
</gene>
<comment type="caution">
    <text evidence="2">The sequence shown here is derived from an EMBL/GenBank/DDBJ whole genome shotgun (WGS) entry which is preliminary data.</text>
</comment>
<dbReference type="GeneID" id="63838671"/>
<dbReference type="PRINTS" id="PR00080">
    <property type="entry name" value="SDRFAMILY"/>
</dbReference>
<dbReference type="Pfam" id="PF00106">
    <property type="entry name" value="adh_short"/>
    <property type="match status" value="1"/>
</dbReference>
<evidence type="ECO:0000313" key="3">
    <source>
        <dbReference type="Proteomes" id="UP000803844"/>
    </source>
</evidence>
<keyword evidence="3" id="KW-1185">Reference proteome</keyword>
<dbReference type="InterPro" id="IPR036291">
    <property type="entry name" value="NAD(P)-bd_dom_sf"/>
</dbReference>
<comment type="similarity">
    <text evidence="1">Belongs to the short-chain dehydrogenases/reductases (SDR) family.</text>
</comment>
<dbReference type="PANTHER" id="PTHR43976">
    <property type="entry name" value="SHORT CHAIN DEHYDROGENASE"/>
    <property type="match status" value="1"/>
</dbReference>
<accession>A0A9P5CNW6</accession>
<dbReference type="AlphaFoldDB" id="A0A9P5CNW6"/>
<dbReference type="InterPro" id="IPR051911">
    <property type="entry name" value="SDR_oxidoreductase"/>
</dbReference>
<dbReference type="PANTHER" id="PTHR43976:SF6">
    <property type="entry name" value="OXIDOREDUCTASE, PUTATIVE (AFU_ORTHOLOGUE AFUA_1G13950)-RELATED"/>
    <property type="match status" value="1"/>
</dbReference>
<proteinExistence type="inferred from homology"/>
<dbReference type="PRINTS" id="PR00081">
    <property type="entry name" value="GDHRDH"/>
</dbReference>
<evidence type="ECO:0000313" key="2">
    <source>
        <dbReference type="EMBL" id="KAF3764762.1"/>
    </source>
</evidence>
<dbReference type="Proteomes" id="UP000803844">
    <property type="component" value="Unassembled WGS sequence"/>
</dbReference>
<reference evidence="2" key="1">
    <citation type="journal article" date="2020" name="Phytopathology">
        <title>Genome sequence of the chestnut blight fungus Cryphonectria parasitica EP155: A fundamental resource for an archetypical invasive plant pathogen.</title>
        <authorList>
            <person name="Crouch J.A."/>
            <person name="Dawe A."/>
            <person name="Aerts A."/>
            <person name="Barry K."/>
            <person name="Churchill A.C.L."/>
            <person name="Grimwood J."/>
            <person name="Hillman B."/>
            <person name="Milgroom M.G."/>
            <person name="Pangilinan J."/>
            <person name="Smith M."/>
            <person name="Salamov A."/>
            <person name="Schmutz J."/>
            <person name="Yadav J."/>
            <person name="Grigoriev I.V."/>
            <person name="Nuss D."/>
        </authorList>
    </citation>
    <scope>NUCLEOTIDE SEQUENCE</scope>
    <source>
        <strain evidence="2">EP155</strain>
    </source>
</reference>
<dbReference type="OrthoDB" id="1933717at2759"/>